<keyword evidence="3" id="KW-0347">Helicase</keyword>
<dbReference type="Gene3D" id="3.40.50.300">
    <property type="entry name" value="P-loop containing nucleotide triphosphate hydrolases"/>
    <property type="match status" value="2"/>
</dbReference>
<dbReference type="Pfam" id="PF04851">
    <property type="entry name" value="ResIII"/>
    <property type="match status" value="1"/>
</dbReference>
<accession>A0A6G9D2E2</accession>
<dbReference type="InterPro" id="IPR027417">
    <property type="entry name" value="P-loop_NTPase"/>
</dbReference>
<dbReference type="CDD" id="cd17926">
    <property type="entry name" value="DEXHc_RE"/>
    <property type="match status" value="1"/>
</dbReference>
<reference evidence="8 9" key="1">
    <citation type="submission" date="2020-03" db="EMBL/GenBank/DDBJ databases">
        <title>Screen low temperature-resistant strains for efficient degradation of petroleum hydrocarbons under the low temperature.</title>
        <authorList>
            <person name="Wang Y."/>
            <person name="Chen J."/>
        </authorList>
    </citation>
    <scope>NUCLEOTIDE SEQUENCE [LARGE SCALE GENOMIC DNA]</scope>
    <source>
        <strain evidence="8 9">KB1</strain>
    </source>
</reference>
<dbReference type="SMART" id="SM00490">
    <property type="entry name" value="HELICc"/>
    <property type="match status" value="1"/>
</dbReference>
<dbReference type="InterPro" id="IPR001650">
    <property type="entry name" value="Helicase_C-like"/>
</dbReference>
<dbReference type="InterPro" id="IPR014001">
    <property type="entry name" value="Helicase_ATP-bd"/>
</dbReference>
<evidence type="ECO:0000256" key="4">
    <source>
        <dbReference type="ARBA" id="ARBA00022840"/>
    </source>
</evidence>
<dbReference type="PANTHER" id="PTHR11274:SF0">
    <property type="entry name" value="GENERAL TRANSCRIPTION AND DNA REPAIR FACTOR IIH HELICASE SUBUNIT XPB"/>
    <property type="match status" value="1"/>
</dbReference>
<dbReference type="AlphaFoldDB" id="A0A6G9D2E2"/>
<keyword evidence="1" id="KW-0547">Nucleotide-binding</keyword>
<dbReference type="GO" id="GO:0016787">
    <property type="term" value="F:hydrolase activity"/>
    <property type="evidence" value="ECO:0007669"/>
    <property type="project" value="UniProtKB-KW"/>
</dbReference>
<dbReference type="PROSITE" id="PS51194">
    <property type="entry name" value="HELICASE_CTER"/>
    <property type="match status" value="1"/>
</dbReference>
<evidence type="ECO:0000313" key="8">
    <source>
        <dbReference type="EMBL" id="QIP43455.1"/>
    </source>
</evidence>
<evidence type="ECO:0000256" key="5">
    <source>
        <dbReference type="SAM" id="MobiDB-lite"/>
    </source>
</evidence>
<organism evidence="8 9">
    <name type="scientific">Rhodococcus erythropolis</name>
    <name type="common">Arthrobacter picolinophilus</name>
    <dbReference type="NCBI Taxonomy" id="1833"/>
    <lineage>
        <taxon>Bacteria</taxon>
        <taxon>Bacillati</taxon>
        <taxon>Actinomycetota</taxon>
        <taxon>Actinomycetes</taxon>
        <taxon>Mycobacteriales</taxon>
        <taxon>Nocardiaceae</taxon>
        <taxon>Rhodococcus</taxon>
        <taxon>Rhodococcus erythropolis group</taxon>
    </lineage>
</organism>
<dbReference type="SMART" id="SM00487">
    <property type="entry name" value="DEXDc"/>
    <property type="match status" value="1"/>
</dbReference>
<evidence type="ECO:0000256" key="3">
    <source>
        <dbReference type="ARBA" id="ARBA00022806"/>
    </source>
</evidence>
<evidence type="ECO:0000256" key="1">
    <source>
        <dbReference type="ARBA" id="ARBA00022741"/>
    </source>
</evidence>
<evidence type="ECO:0000259" key="6">
    <source>
        <dbReference type="PROSITE" id="PS51192"/>
    </source>
</evidence>
<dbReference type="EMBL" id="CP050124">
    <property type="protein sequence ID" value="QIP43455.1"/>
    <property type="molecule type" value="Genomic_DNA"/>
</dbReference>
<dbReference type="RefSeq" id="WP_051720969.1">
    <property type="nucleotide sequence ID" value="NZ_AP018733.1"/>
</dbReference>
<evidence type="ECO:0008006" key="10">
    <source>
        <dbReference type="Google" id="ProtNLM"/>
    </source>
</evidence>
<dbReference type="GO" id="GO:0003677">
    <property type="term" value="F:DNA binding"/>
    <property type="evidence" value="ECO:0007669"/>
    <property type="project" value="InterPro"/>
</dbReference>
<evidence type="ECO:0000256" key="2">
    <source>
        <dbReference type="ARBA" id="ARBA00022801"/>
    </source>
</evidence>
<dbReference type="PROSITE" id="PS51192">
    <property type="entry name" value="HELICASE_ATP_BIND_1"/>
    <property type="match status" value="1"/>
</dbReference>
<gene>
    <name evidence="8" type="ORF">G9444_6212</name>
</gene>
<evidence type="ECO:0000313" key="9">
    <source>
        <dbReference type="Proteomes" id="UP000502345"/>
    </source>
</evidence>
<dbReference type="Proteomes" id="UP000502345">
    <property type="component" value="Chromosome"/>
</dbReference>
<dbReference type="GO" id="GO:0005524">
    <property type="term" value="F:ATP binding"/>
    <property type="evidence" value="ECO:0007669"/>
    <property type="project" value="UniProtKB-KW"/>
</dbReference>
<keyword evidence="4" id="KW-0067">ATP-binding</keyword>
<dbReference type="InterPro" id="IPR006935">
    <property type="entry name" value="Helicase/UvrB_N"/>
</dbReference>
<evidence type="ECO:0000259" key="7">
    <source>
        <dbReference type="PROSITE" id="PS51194"/>
    </source>
</evidence>
<sequence length="876" mass="96841">MDAEDRLVELLSQEPGQSKYQLSRQMPAPYDLTSEVNKVLYRQPHLFDHDGQTPPRWRYIGVSQKSGVNIAPPQTVREPEGSNSAASEPLFVLPTLAQAFYGGPPLRRWQAAALHRWDTAGRRGIIEAVTGSGKTAIGVAAISVAVASGMKTLVIVPTLDLQQQWSRVLRKQLQGVRIGEHGGGKRQSLSSCDVLVSTVHSAVKTELPDNGHLPDCLLVADEVHRYGATAFASALSSTFIHRLGLTATLERSDDGVESLLRPYFGAFISGCDYKRAYDDRILAPVRVALVGVAFTPEEQQKYSDADEIVKQTRWTLVSKYGLRDEEFGQFIVDVQKFAGGHESQQETRVARRYLKSFNVRREVLAQSEAKAQLLSRWEKPFRSSGRSLIFTDTVAVANRSALLVEALGVAAVAVSSEMSARERQATLANFAAGDVRVLCAPRILDEGVDVPEADLAVILSASRSKRQMVQRMGRVIRPKSDGRNAIFVVAYVRGTSEDPASGAHQDFLRELLEIAETVEVVDAESSSTLLSQWQTVKGTPSSDSVQHHSETLDAHFPLQQLDTLAKENFQIERVLEDRFLAQVLAVFDDRDHIASLSEIIEYLSLQRGESFGTTERKLARLDPAGKLTWIPIRGHVVGAGGTAATTTATRLNLLRAFEGCIEIVAQTSSESMRISELAKLVSDSGLATVPLERASELIEVVLETAVGDSAIEPNVEVLDHESAPAKAPRYMAGKPESDEENTSSHRRTKKKKDKSSKNTISEIIDNLSHRNESESDYFGTYIRYDGERYPLLGLWKSSHDYIDCNSPPAFRSETESITESENHLESIASNMGWSTSALIAVHIDKKWVPLSFISEGEEWSANEDELDRYFRSRYCK</sequence>
<dbReference type="Pfam" id="PF00271">
    <property type="entry name" value="Helicase_C"/>
    <property type="match status" value="1"/>
</dbReference>
<feature type="domain" description="Helicase ATP-binding" evidence="6">
    <location>
        <begin position="121"/>
        <end position="267"/>
    </location>
</feature>
<keyword evidence="2" id="KW-0378">Hydrolase</keyword>
<protein>
    <recommendedName>
        <fullName evidence="10">DEAD/DEAH box helicase</fullName>
    </recommendedName>
</protein>
<dbReference type="SUPFAM" id="SSF52540">
    <property type="entry name" value="P-loop containing nucleoside triphosphate hydrolases"/>
    <property type="match status" value="1"/>
</dbReference>
<dbReference type="InterPro" id="IPR050615">
    <property type="entry name" value="ATP-dep_DNA_Helicase"/>
</dbReference>
<feature type="region of interest" description="Disordered" evidence="5">
    <location>
        <begin position="714"/>
        <end position="766"/>
    </location>
</feature>
<name>A0A6G9D2E2_RHOER</name>
<feature type="compositionally biased region" description="Basic residues" evidence="5">
    <location>
        <begin position="744"/>
        <end position="754"/>
    </location>
</feature>
<feature type="domain" description="Helicase C-terminal" evidence="7">
    <location>
        <begin position="373"/>
        <end position="531"/>
    </location>
</feature>
<dbReference type="PANTHER" id="PTHR11274">
    <property type="entry name" value="RAD25/XP-B DNA REPAIR HELICASE"/>
    <property type="match status" value="1"/>
</dbReference>
<dbReference type="GO" id="GO:0004386">
    <property type="term" value="F:helicase activity"/>
    <property type="evidence" value="ECO:0007669"/>
    <property type="project" value="UniProtKB-KW"/>
</dbReference>
<proteinExistence type="predicted"/>